<evidence type="ECO:0000259" key="8">
    <source>
        <dbReference type="Pfam" id="PF13191"/>
    </source>
</evidence>
<keyword evidence="4" id="KW-0547">Nucleotide-binding</keyword>
<proteinExistence type="inferred from homology"/>
<evidence type="ECO:0000256" key="7">
    <source>
        <dbReference type="SAM" id="MobiDB-lite"/>
    </source>
</evidence>
<evidence type="ECO:0000256" key="4">
    <source>
        <dbReference type="ARBA" id="ARBA00022741"/>
    </source>
</evidence>
<dbReference type="Pfam" id="PF14630">
    <property type="entry name" value="ORC5_C"/>
    <property type="match status" value="1"/>
</dbReference>
<dbReference type="InterPro" id="IPR047088">
    <property type="entry name" value="ORC5_C"/>
</dbReference>
<dbReference type="InterPro" id="IPR041664">
    <property type="entry name" value="AAA_16"/>
</dbReference>
<gene>
    <name evidence="11" type="ORF">E8E13_002962</name>
</gene>
<name>A0A9P4TEL1_CURKU</name>
<feature type="domain" description="Origin recognition complex subunit 5 C-terminal" evidence="9">
    <location>
        <begin position="324"/>
        <end position="390"/>
    </location>
</feature>
<evidence type="ECO:0000256" key="2">
    <source>
        <dbReference type="ARBA" id="ARBA00006269"/>
    </source>
</evidence>
<feature type="region of interest" description="Disordered" evidence="7">
    <location>
        <begin position="353"/>
        <end position="383"/>
    </location>
</feature>
<keyword evidence="12" id="KW-1185">Reference proteome</keyword>
<sequence>MLPDEIIAQLTDDFACRDQQIQHLTALYTAHLPSPSIANVHGLTATGKSSILRAYFQLAQIPHTFVNVRECITTRHLLESIVAASLDALEEALDEKVDRRPYARTENLSALCVNLQKMLEGRSKFVLVLDAIDKLREGGGTLIASLCRLGEIIPHLAIIVTTTLPISPALRHSSSIPYINFPPYTRQQLLAILAQTPPKVFMTPPSAEKFPDYTPDLAAEDDAWLWNRFLGAVYDSLSKHTGRDLLSFRAIALRLWRPFVAPVVSGEFGTRDFSRLMVNRRHLFQGEEAVLDRIIAPPVAAANGVNEAAAQVKRKAVPGIVQSLPFYTSHLLIAAYLASYNPARTDVTYFMKHSDKRKNKRRAPSAASLSTTSKGGVKHRRIPRHLLTPNGRLVY</sequence>
<keyword evidence="6" id="KW-0539">Nucleus</keyword>
<comment type="similarity">
    <text evidence="2">Belongs to the ORC5 family.</text>
</comment>
<dbReference type="GO" id="GO:0003688">
    <property type="term" value="F:DNA replication origin binding"/>
    <property type="evidence" value="ECO:0007669"/>
    <property type="project" value="TreeGrafter"/>
</dbReference>
<comment type="caution">
    <text evidence="11">The sequence shown here is derived from an EMBL/GenBank/DDBJ whole genome shotgun (WGS) entry which is preliminary data.</text>
</comment>
<dbReference type="Pfam" id="PF21639">
    <property type="entry name" value="ORC5_lid"/>
    <property type="match status" value="1"/>
</dbReference>
<accession>A0A9P4TEL1</accession>
<dbReference type="Gene3D" id="3.40.50.300">
    <property type="entry name" value="P-loop containing nucleotide triphosphate hydrolases"/>
    <property type="match status" value="1"/>
</dbReference>
<dbReference type="InterPro" id="IPR027417">
    <property type="entry name" value="P-loop_NTPase"/>
</dbReference>
<dbReference type="OrthoDB" id="365981at2759"/>
<organism evidence="11 12">
    <name type="scientific">Curvularia kusanoi</name>
    <name type="common">Cochliobolus kusanoi</name>
    <dbReference type="NCBI Taxonomy" id="90978"/>
    <lineage>
        <taxon>Eukaryota</taxon>
        <taxon>Fungi</taxon>
        <taxon>Dikarya</taxon>
        <taxon>Ascomycota</taxon>
        <taxon>Pezizomycotina</taxon>
        <taxon>Dothideomycetes</taxon>
        <taxon>Pleosporomycetidae</taxon>
        <taxon>Pleosporales</taxon>
        <taxon>Pleosporineae</taxon>
        <taxon>Pleosporaceae</taxon>
        <taxon>Curvularia</taxon>
    </lineage>
</organism>
<dbReference type="GO" id="GO:0006270">
    <property type="term" value="P:DNA replication initiation"/>
    <property type="evidence" value="ECO:0007669"/>
    <property type="project" value="TreeGrafter"/>
</dbReference>
<dbReference type="Proteomes" id="UP000801428">
    <property type="component" value="Unassembled WGS sequence"/>
</dbReference>
<comment type="subcellular location">
    <subcellularLocation>
        <location evidence="1">Nucleus</location>
    </subcellularLocation>
</comment>
<evidence type="ECO:0000259" key="10">
    <source>
        <dbReference type="Pfam" id="PF21639"/>
    </source>
</evidence>
<evidence type="ECO:0000256" key="6">
    <source>
        <dbReference type="ARBA" id="ARBA00023242"/>
    </source>
</evidence>
<evidence type="ECO:0000313" key="11">
    <source>
        <dbReference type="EMBL" id="KAF3002923.1"/>
    </source>
</evidence>
<dbReference type="GO" id="GO:0005664">
    <property type="term" value="C:nuclear origin of replication recognition complex"/>
    <property type="evidence" value="ECO:0007669"/>
    <property type="project" value="TreeGrafter"/>
</dbReference>
<feature type="domain" description="ORC5 lid" evidence="10">
    <location>
        <begin position="226"/>
        <end position="285"/>
    </location>
</feature>
<dbReference type="InterPro" id="IPR020796">
    <property type="entry name" value="ORC5"/>
</dbReference>
<dbReference type="PANTHER" id="PTHR12705:SF0">
    <property type="entry name" value="ORIGIN RECOGNITION COMPLEX SUBUNIT 5"/>
    <property type="match status" value="1"/>
</dbReference>
<dbReference type="PANTHER" id="PTHR12705">
    <property type="entry name" value="ORIGIN RECOGNITION COMPLEX SUBUNIT 5"/>
    <property type="match status" value="1"/>
</dbReference>
<dbReference type="Pfam" id="PF13191">
    <property type="entry name" value="AAA_16"/>
    <property type="match status" value="1"/>
</dbReference>
<reference evidence="11" key="1">
    <citation type="submission" date="2019-04" db="EMBL/GenBank/DDBJ databases">
        <title>Sequencing of skin fungus with MAO and IRED activity.</title>
        <authorList>
            <person name="Marsaioli A.J."/>
            <person name="Bonatto J.M.C."/>
            <person name="Reis Junior O."/>
        </authorList>
    </citation>
    <scope>NUCLEOTIDE SEQUENCE</scope>
    <source>
        <strain evidence="11">30M1</strain>
    </source>
</reference>
<evidence type="ECO:0000256" key="3">
    <source>
        <dbReference type="ARBA" id="ARBA00022705"/>
    </source>
</evidence>
<feature type="compositionally biased region" description="Basic residues" evidence="7">
    <location>
        <begin position="354"/>
        <end position="363"/>
    </location>
</feature>
<feature type="domain" description="Orc1-like AAA ATPase" evidence="8">
    <location>
        <begin position="14"/>
        <end position="159"/>
    </location>
</feature>
<keyword evidence="3" id="KW-0235">DNA replication</keyword>
<dbReference type="EMBL" id="SWKU01000010">
    <property type="protein sequence ID" value="KAF3002923.1"/>
    <property type="molecule type" value="Genomic_DNA"/>
</dbReference>
<evidence type="ECO:0000259" key="9">
    <source>
        <dbReference type="Pfam" id="PF14630"/>
    </source>
</evidence>
<evidence type="ECO:0000313" key="12">
    <source>
        <dbReference type="Proteomes" id="UP000801428"/>
    </source>
</evidence>
<protein>
    <recommendedName>
        <fullName evidence="13">Orc1-like AAA ATPase domain-containing protein</fullName>
    </recommendedName>
</protein>
<evidence type="ECO:0008006" key="13">
    <source>
        <dbReference type="Google" id="ProtNLM"/>
    </source>
</evidence>
<evidence type="ECO:0000256" key="5">
    <source>
        <dbReference type="ARBA" id="ARBA00022840"/>
    </source>
</evidence>
<keyword evidence="5" id="KW-0067">ATP-binding</keyword>
<dbReference type="SUPFAM" id="SSF52540">
    <property type="entry name" value="P-loop containing nucleoside triphosphate hydrolases"/>
    <property type="match status" value="1"/>
</dbReference>
<dbReference type="AlphaFoldDB" id="A0A9P4TEL1"/>
<evidence type="ECO:0000256" key="1">
    <source>
        <dbReference type="ARBA" id="ARBA00004123"/>
    </source>
</evidence>
<dbReference type="InterPro" id="IPR048866">
    <property type="entry name" value="ORC5_lid"/>
</dbReference>